<protein>
    <submittedName>
        <fullName evidence="2">SDR family oxidoreductase</fullName>
    </submittedName>
</protein>
<dbReference type="AlphaFoldDB" id="A0AAE3N7H8"/>
<dbReference type="PANTHER" id="PTHR43975:SF2">
    <property type="entry name" value="EG:BACR7A4.14 PROTEIN-RELATED"/>
    <property type="match status" value="1"/>
</dbReference>
<comment type="caution">
    <text evidence="2">The sequence shown here is derived from an EMBL/GenBank/DDBJ whole genome shotgun (WGS) entry which is preliminary data.</text>
</comment>
<proteinExistence type="inferred from homology"/>
<dbReference type="EMBL" id="JAQIPB010000002">
    <property type="protein sequence ID" value="MDA7415993.1"/>
    <property type="molecule type" value="Genomic_DNA"/>
</dbReference>
<dbReference type="InterPro" id="IPR036291">
    <property type="entry name" value="NAD(P)-bd_dom_sf"/>
</dbReference>
<dbReference type="InterPro" id="IPR002347">
    <property type="entry name" value="SDR_fam"/>
</dbReference>
<dbReference type="Gene3D" id="3.40.50.720">
    <property type="entry name" value="NAD(P)-binding Rossmann-like Domain"/>
    <property type="match status" value="1"/>
</dbReference>
<organism evidence="2 3">
    <name type="scientific">Xenophilus arseniciresistens</name>
    <dbReference type="NCBI Taxonomy" id="1283306"/>
    <lineage>
        <taxon>Bacteria</taxon>
        <taxon>Pseudomonadati</taxon>
        <taxon>Pseudomonadota</taxon>
        <taxon>Betaproteobacteria</taxon>
        <taxon>Burkholderiales</taxon>
        <taxon>Comamonadaceae</taxon>
        <taxon>Xenophilus</taxon>
    </lineage>
</organism>
<dbReference type="PANTHER" id="PTHR43975">
    <property type="entry name" value="ZGC:101858"/>
    <property type="match status" value="1"/>
</dbReference>
<evidence type="ECO:0000313" key="3">
    <source>
        <dbReference type="Proteomes" id="UP001212602"/>
    </source>
</evidence>
<dbReference type="Pfam" id="PF13561">
    <property type="entry name" value="adh_short_C2"/>
    <property type="match status" value="1"/>
</dbReference>
<evidence type="ECO:0000313" key="2">
    <source>
        <dbReference type="EMBL" id="MDA7415993.1"/>
    </source>
</evidence>
<keyword evidence="3" id="KW-1185">Reference proteome</keyword>
<name>A0AAE3N7H8_9BURK</name>
<reference evidence="2" key="1">
    <citation type="submission" date="2023-01" db="EMBL/GenBank/DDBJ databases">
        <title>Xenophilus mangrovi sp. nov., isolated from soil of Mangrove nature reserve.</title>
        <authorList>
            <person name="Xu S."/>
            <person name="Liu Z."/>
            <person name="Xu Y."/>
        </authorList>
    </citation>
    <scope>NUCLEOTIDE SEQUENCE</scope>
    <source>
        <strain evidence="2">YW8</strain>
    </source>
</reference>
<dbReference type="FunFam" id="3.40.50.720:FF:000084">
    <property type="entry name" value="Short-chain dehydrogenase reductase"/>
    <property type="match status" value="1"/>
</dbReference>
<gene>
    <name evidence="2" type="ORF">PGB34_06405</name>
</gene>
<dbReference type="RefSeq" id="WP_271427233.1">
    <property type="nucleotide sequence ID" value="NZ_JAQIPB010000002.1"/>
</dbReference>
<dbReference type="PRINTS" id="PR00081">
    <property type="entry name" value="GDHRDH"/>
</dbReference>
<dbReference type="Proteomes" id="UP001212602">
    <property type="component" value="Unassembled WGS sequence"/>
</dbReference>
<dbReference type="CDD" id="cd05233">
    <property type="entry name" value="SDR_c"/>
    <property type="match status" value="1"/>
</dbReference>
<sequence>MTTNTGGRLAGRTALITGAGAGIGAAAARLFCSEGAAVLLVDASGDALDRTQQAILETLPDARLACVKADVSDEQAAQAAVQQCQAQWGALDILVNNAAMRNYSAAADATAAEWQAMVGVNLVGMSNYCRVALPALRASGTGAIVNVSSCYAVTGRKGMALYDATKAAQLAYTRTLAFEEAAHGVRANVVCPGSTLTDFHVGRARTAGKSVEQLRTERKDSSLIGRWASPEEIAWPIVWLASSEASFITGTTLMVDGGLHIM</sequence>
<dbReference type="PRINTS" id="PR00080">
    <property type="entry name" value="SDRFAMILY"/>
</dbReference>
<dbReference type="SUPFAM" id="SSF51735">
    <property type="entry name" value="NAD(P)-binding Rossmann-fold domains"/>
    <property type="match status" value="1"/>
</dbReference>
<comment type="similarity">
    <text evidence="1">Belongs to the short-chain dehydrogenases/reductases (SDR) family.</text>
</comment>
<accession>A0AAE3N7H8</accession>
<evidence type="ECO:0000256" key="1">
    <source>
        <dbReference type="ARBA" id="ARBA00006484"/>
    </source>
</evidence>